<gene>
    <name evidence="2" type="ORF">F4561_003622</name>
</gene>
<name>A0A7W7W392_9ACTN</name>
<feature type="transmembrane region" description="Helical" evidence="1">
    <location>
        <begin position="102"/>
        <end position="122"/>
    </location>
</feature>
<dbReference type="AlphaFoldDB" id="A0A7W7W392"/>
<feature type="transmembrane region" description="Helical" evidence="1">
    <location>
        <begin position="74"/>
        <end position="96"/>
    </location>
</feature>
<organism evidence="2 3">
    <name type="scientific">Lipingzhangella halophila</name>
    <dbReference type="NCBI Taxonomy" id="1783352"/>
    <lineage>
        <taxon>Bacteria</taxon>
        <taxon>Bacillati</taxon>
        <taxon>Actinomycetota</taxon>
        <taxon>Actinomycetes</taxon>
        <taxon>Streptosporangiales</taxon>
        <taxon>Nocardiopsidaceae</taxon>
        <taxon>Lipingzhangella</taxon>
    </lineage>
</organism>
<protein>
    <submittedName>
        <fullName evidence="2">Fluoroquinolone transport system permease protein</fullName>
    </submittedName>
</protein>
<comment type="caution">
    <text evidence="2">The sequence shown here is derived from an EMBL/GenBank/DDBJ whole genome shotgun (WGS) entry which is preliminary data.</text>
</comment>
<feature type="transmembrane region" description="Helical" evidence="1">
    <location>
        <begin position="42"/>
        <end position="62"/>
    </location>
</feature>
<proteinExistence type="predicted"/>
<dbReference type="EMBL" id="JACHJT010000001">
    <property type="protein sequence ID" value="MBB4932802.1"/>
    <property type="molecule type" value="Genomic_DNA"/>
</dbReference>
<dbReference type="RefSeq" id="WP_184580456.1">
    <property type="nucleotide sequence ID" value="NZ_JACHJT010000001.1"/>
</dbReference>
<accession>A0A7W7W392</accession>
<keyword evidence="1" id="KW-0812">Transmembrane</keyword>
<evidence type="ECO:0000256" key="1">
    <source>
        <dbReference type="SAM" id="Phobius"/>
    </source>
</evidence>
<keyword evidence="3" id="KW-1185">Reference proteome</keyword>
<keyword evidence="1" id="KW-0472">Membrane</keyword>
<evidence type="ECO:0000313" key="3">
    <source>
        <dbReference type="Proteomes" id="UP000523007"/>
    </source>
</evidence>
<keyword evidence="1" id="KW-1133">Transmembrane helix</keyword>
<sequence>MLILCTTLMLAALAGLHMVEEKDTGTLHALRVTPPSVSGLAAYRGGTVSAVTLAYVAAALAISGPFDTRLLPAILAAGLCAGLLTAMIMALLTLVSATKLEAIAHLKIVAMLVAAPPAAAWFIPAPAQYLFAVLPTYWPVKIYWIAIDDGTAWPYALIGTTYCALLLLLLLATINRRLG</sequence>
<reference evidence="2 3" key="1">
    <citation type="submission" date="2020-08" db="EMBL/GenBank/DDBJ databases">
        <title>Sequencing the genomes of 1000 actinobacteria strains.</title>
        <authorList>
            <person name="Klenk H.-P."/>
        </authorList>
    </citation>
    <scope>NUCLEOTIDE SEQUENCE [LARGE SCALE GENOMIC DNA]</scope>
    <source>
        <strain evidence="2 3">DSM 102030</strain>
    </source>
</reference>
<feature type="transmembrane region" description="Helical" evidence="1">
    <location>
        <begin position="152"/>
        <end position="174"/>
    </location>
</feature>
<dbReference type="Proteomes" id="UP000523007">
    <property type="component" value="Unassembled WGS sequence"/>
</dbReference>
<evidence type="ECO:0000313" key="2">
    <source>
        <dbReference type="EMBL" id="MBB4932802.1"/>
    </source>
</evidence>